<evidence type="ECO:0000313" key="3">
    <source>
        <dbReference type="Proteomes" id="UP000233551"/>
    </source>
</evidence>
<keyword evidence="3" id="KW-1185">Reference proteome</keyword>
<proteinExistence type="predicted"/>
<dbReference type="Proteomes" id="UP000233551">
    <property type="component" value="Unassembled WGS sequence"/>
</dbReference>
<dbReference type="AlphaFoldDB" id="A0A2I0JYM7"/>
<sequence length="109" mass="11477">MTHLTFSLSAGRGLTATFEPGERALLKLLALAAPPSLPAAAPLAMDPSGAAGSNIQGLSGKEEFKYPPDPGFGAPWSHRNAFGVITRSVRRREFTEPRGLVGRSLHNPG</sequence>
<dbReference type="EMBL" id="PGOL01001040">
    <property type="protein sequence ID" value="PKI61421.1"/>
    <property type="molecule type" value="Genomic_DNA"/>
</dbReference>
<organism evidence="2 3">
    <name type="scientific">Punica granatum</name>
    <name type="common">Pomegranate</name>
    <dbReference type="NCBI Taxonomy" id="22663"/>
    <lineage>
        <taxon>Eukaryota</taxon>
        <taxon>Viridiplantae</taxon>
        <taxon>Streptophyta</taxon>
        <taxon>Embryophyta</taxon>
        <taxon>Tracheophyta</taxon>
        <taxon>Spermatophyta</taxon>
        <taxon>Magnoliopsida</taxon>
        <taxon>eudicotyledons</taxon>
        <taxon>Gunneridae</taxon>
        <taxon>Pentapetalae</taxon>
        <taxon>rosids</taxon>
        <taxon>malvids</taxon>
        <taxon>Myrtales</taxon>
        <taxon>Lythraceae</taxon>
        <taxon>Punica</taxon>
    </lineage>
</organism>
<feature type="region of interest" description="Disordered" evidence="1">
    <location>
        <begin position="52"/>
        <end position="72"/>
    </location>
</feature>
<comment type="caution">
    <text evidence="2">The sequence shown here is derived from an EMBL/GenBank/DDBJ whole genome shotgun (WGS) entry which is preliminary data.</text>
</comment>
<accession>A0A2I0JYM7</accession>
<protein>
    <submittedName>
        <fullName evidence="2">Uncharacterized protein</fullName>
    </submittedName>
</protein>
<evidence type="ECO:0000313" key="2">
    <source>
        <dbReference type="EMBL" id="PKI61421.1"/>
    </source>
</evidence>
<gene>
    <name evidence="2" type="ORF">CRG98_018195</name>
</gene>
<name>A0A2I0JYM7_PUNGR</name>
<evidence type="ECO:0000256" key="1">
    <source>
        <dbReference type="SAM" id="MobiDB-lite"/>
    </source>
</evidence>
<reference evidence="2 3" key="1">
    <citation type="submission" date="2017-11" db="EMBL/GenBank/DDBJ databases">
        <title>De-novo sequencing of pomegranate (Punica granatum L.) genome.</title>
        <authorList>
            <person name="Akparov Z."/>
            <person name="Amiraslanov A."/>
            <person name="Hajiyeva S."/>
            <person name="Abbasov M."/>
            <person name="Kaur K."/>
            <person name="Hamwieh A."/>
            <person name="Solovyev V."/>
            <person name="Salamov A."/>
            <person name="Braich B."/>
            <person name="Kosarev P."/>
            <person name="Mahmoud A."/>
            <person name="Hajiyev E."/>
            <person name="Babayeva S."/>
            <person name="Izzatullayeva V."/>
            <person name="Mammadov A."/>
            <person name="Mammadov A."/>
            <person name="Sharifova S."/>
            <person name="Ojaghi J."/>
            <person name="Eynullazada K."/>
            <person name="Bayramov B."/>
            <person name="Abdulazimova A."/>
            <person name="Shahmuradov I."/>
        </authorList>
    </citation>
    <scope>NUCLEOTIDE SEQUENCE [LARGE SCALE GENOMIC DNA]</scope>
    <source>
        <strain evidence="3">cv. AG2017</strain>
        <tissue evidence="2">Leaf</tissue>
    </source>
</reference>